<dbReference type="STRING" id="1921803.NIES593_12335"/>
<evidence type="ECO:0008006" key="3">
    <source>
        <dbReference type="Google" id="ProtNLM"/>
    </source>
</evidence>
<proteinExistence type="predicted"/>
<accession>A0A1U7HG93</accession>
<sequence length="81" mass="9472">MKLFSWLPFFKNKRKNLPWWVVIRTAKPRCTYYFGPFDSPQEAKLNQGGYVEDLMGEGADGITIEIQQCQPEVLTIEEEDE</sequence>
<protein>
    <recommendedName>
        <fullName evidence="3">DUF1816 domain-containing protein</fullName>
    </recommendedName>
</protein>
<reference evidence="1 2" key="1">
    <citation type="submission" date="2016-11" db="EMBL/GenBank/DDBJ databases">
        <title>Draft Genome Sequences of Nine Cyanobacterial Strains from Diverse Habitats.</title>
        <authorList>
            <person name="Zhu T."/>
            <person name="Hou S."/>
            <person name="Lu X."/>
            <person name="Hess W.R."/>
        </authorList>
    </citation>
    <scope>NUCLEOTIDE SEQUENCE [LARGE SCALE GENOMIC DNA]</scope>
    <source>
        <strain evidence="1 2">NIES-593</strain>
    </source>
</reference>
<dbReference type="Pfam" id="PF08846">
    <property type="entry name" value="DUF1816"/>
    <property type="match status" value="1"/>
</dbReference>
<dbReference type="Proteomes" id="UP000186868">
    <property type="component" value="Unassembled WGS sequence"/>
</dbReference>
<comment type="caution">
    <text evidence="1">The sequence shown here is derived from an EMBL/GenBank/DDBJ whole genome shotgun (WGS) entry which is preliminary data.</text>
</comment>
<dbReference type="InterPro" id="IPR014945">
    <property type="entry name" value="DUF1816"/>
</dbReference>
<name>A0A1U7HG93_9CYAN</name>
<evidence type="ECO:0000313" key="1">
    <source>
        <dbReference type="EMBL" id="OKH22575.1"/>
    </source>
</evidence>
<organism evidence="1 2">
    <name type="scientific">Hydrococcus rivularis NIES-593</name>
    <dbReference type="NCBI Taxonomy" id="1921803"/>
    <lineage>
        <taxon>Bacteria</taxon>
        <taxon>Bacillati</taxon>
        <taxon>Cyanobacteriota</taxon>
        <taxon>Cyanophyceae</taxon>
        <taxon>Pleurocapsales</taxon>
        <taxon>Hydrococcaceae</taxon>
        <taxon>Hydrococcus</taxon>
    </lineage>
</organism>
<keyword evidence="2" id="KW-1185">Reference proteome</keyword>
<dbReference type="AlphaFoldDB" id="A0A1U7HG93"/>
<dbReference type="EMBL" id="MRCB01000013">
    <property type="protein sequence ID" value="OKH22575.1"/>
    <property type="molecule type" value="Genomic_DNA"/>
</dbReference>
<gene>
    <name evidence="1" type="ORF">NIES593_12335</name>
</gene>
<evidence type="ECO:0000313" key="2">
    <source>
        <dbReference type="Proteomes" id="UP000186868"/>
    </source>
</evidence>